<reference evidence="1" key="2">
    <citation type="submission" date="2020-09" db="EMBL/GenBank/DDBJ databases">
        <authorList>
            <person name="Sun Q."/>
            <person name="Zhou Y."/>
        </authorList>
    </citation>
    <scope>NUCLEOTIDE SEQUENCE</scope>
    <source>
        <strain evidence="1">CGMCC 1.15760</strain>
    </source>
</reference>
<dbReference type="NCBIfam" id="TIGR02384">
    <property type="entry name" value="RelB_DinJ"/>
    <property type="match status" value="1"/>
</dbReference>
<evidence type="ECO:0000313" key="1">
    <source>
        <dbReference type="EMBL" id="GGG33725.1"/>
    </source>
</evidence>
<proteinExistence type="predicted"/>
<evidence type="ECO:0000313" key="2">
    <source>
        <dbReference type="Proteomes" id="UP000616608"/>
    </source>
</evidence>
<dbReference type="Proteomes" id="UP000616608">
    <property type="component" value="Unassembled WGS sequence"/>
</dbReference>
<keyword evidence="2" id="KW-1185">Reference proteome</keyword>
<accession>A0A917LJU3</accession>
<name>A0A917LJU3_9BACI</name>
<dbReference type="EMBL" id="BMJT01000017">
    <property type="protein sequence ID" value="GGG33725.1"/>
    <property type="molecule type" value="Genomic_DNA"/>
</dbReference>
<dbReference type="InterPro" id="IPR013321">
    <property type="entry name" value="Arc_rbn_hlx_hlx"/>
</dbReference>
<organism evidence="1 2">
    <name type="scientific">Lysinibacillus alkalisoli</name>
    <dbReference type="NCBI Taxonomy" id="1911548"/>
    <lineage>
        <taxon>Bacteria</taxon>
        <taxon>Bacillati</taxon>
        <taxon>Bacillota</taxon>
        <taxon>Bacilli</taxon>
        <taxon>Bacillales</taxon>
        <taxon>Bacillaceae</taxon>
        <taxon>Lysinibacillus</taxon>
    </lineage>
</organism>
<dbReference type="GO" id="GO:0006355">
    <property type="term" value="P:regulation of DNA-templated transcription"/>
    <property type="evidence" value="ECO:0007669"/>
    <property type="project" value="InterPro"/>
</dbReference>
<dbReference type="Gene3D" id="1.10.1220.10">
    <property type="entry name" value="Met repressor-like"/>
    <property type="match status" value="1"/>
</dbReference>
<dbReference type="InterPro" id="IPR007337">
    <property type="entry name" value="RelB/DinJ"/>
</dbReference>
<reference evidence="1" key="1">
    <citation type="journal article" date="2014" name="Int. J. Syst. Evol. Microbiol.">
        <title>Complete genome sequence of Corynebacterium casei LMG S-19264T (=DSM 44701T), isolated from a smear-ripened cheese.</title>
        <authorList>
            <consortium name="US DOE Joint Genome Institute (JGI-PGF)"/>
            <person name="Walter F."/>
            <person name="Albersmeier A."/>
            <person name="Kalinowski J."/>
            <person name="Ruckert C."/>
        </authorList>
    </citation>
    <scope>NUCLEOTIDE SEQUENCE</scope>
    <source>
        <strain evidence="1">CGMCC 1.15760</strain>
    </source>
</reference>
<sequence length="95" mass="10896">MTTIEHVNEKKRVQVQVDRQLAEQVEHILDAIGLTPTTALTVFYKQIVNHGGIPFALEASERDKATAKLMAATRKQPVTRMNKEQFEAWLEEDEY</sequence>
<dbReference type="RefSeq" id="WP_188615942.1">
    <property type="nucleotide sequence ID" value="NZ_BMJT01000017.1"/>
</dbReference>
<comment type="caution">
    <text evidence="1">The sequence shown here is derived from an EMBL/GenBank/DDBJ whole genome shotgun (WGS) entry which is preliminary data.</text>
</comment>
<dbReference type="AlphaFoldDB" id="A0A917LJU3"/>
<protein>
    <submittedName>
        <fullName evidence="1">Translation repressor RelB</fullName>
    </submittedName>
</protein>
<dbReference type="Pfam" id="PF04221">
    <property type="entry name" value="RelB"/>
    <property type="match status" value="1"/>
</dbReference>
<gene>
    <name evidence="1" type="ORF">GCM10007425_30530</name>
</gene>